<dbReference type="eggNOG" id="COG0108">
    <property type="taxonomic scope" value="Bacteria"/>
</dbReference>
<name>A3VMV1_9RHOB</name>
<comment type="cofactor">
    <cofactor evidence="3">
        <name>Mg(2+)</name>
        <dbReference type="ChEBI" id="CHEBI:18420"/>
    </cofactor>
</comment>
<dbReference type="SUPFAM" id="SSF55821">
    <property type="entry name" value="YrdC/RibB"/>
    <property type="match status" value="1"/>
</dbReference>
<dbReference type="HOGENOM" id="CLU_728670_0_0_5"/>
<dbReference type="HAMAP" id="MF_00180">
    <property type="entry name" value="RibB"/>
    <property type="match status" value="1"/>
</dbReference>
<dbReference type="EC" id="4.1.99.12" evidence="8"/>
<gene>
    <name evidence="16" type="ORF">RB2654_05510</name>
</gene>
<proteinExistence type="inferred from homology"/>
<dbReference type="GO" id="GO:0003935">
    <property type="term" value="F:GTP cyclohydrolase II activity"/>
    <property type="evidence" value="ECO:0007669"/>
    <property type="project" value="TreeGrafter"/>
</dbReference>
<dbReference type="UniPathway" id="UPA00275">
    <property type="reaction ID" value="UER00399"/>
</dbReference>
<comment type="similarity">
    <text evidence="6">In the N-terminal section; belongs to the DHBP synthase family.</text>
</comment>
<dbReference type="PIRSF" id="PIRSF001259">
    <property type="entry name" value="RibA"/>
    <property type="match status" value="1"/>
</dbReference>
<evidence type="ECO:0000256" key="3">
    <source>
        <dbReference type="ARBA" id="ARBA00001946"/>
    </source>
</evidence>
<evidence type="ECO:0000256" key="5">
    <source>
        <dbReference type="ARBA" id="ARBA00004904"/>
    </source>
</evidence>
<evidence type="ECO:0000256" key="6">
    <source>
        <dbReference type="ARBA" id="ARBA00005520"/>
    </source>
</evidence>
<keyword evidence="10" id="KW-0686">Riboflavin biosynthesis</keyword>
<comment type="cofactor">
    <cofactor evidence="2">
        <name>Mn(2+)</name>
        <dbReference type="ChEBI" id="CHEBI:29035"/>
    </cofactor>
</comment>
<comment type="pathway">
    <text evidence="5">Cofactor biosynthesis; riboflavin biosynthesis; 2-hydroxy-3-oxobutyl phosphate from D-ribulose 5-phosphate: step 1/1.</text>
</comment>
<keyword evidence="13" id="KW-0464">Manganese</keyword>
<keyword evidence="11" id="KW-0479">Metal-binding</keyword>
<evidence type="ECO:0000259" key="15">
    <source>
        <dbReference type="Pfam" id="PF00925"/>
    </source>
</evidence>
<keyword evidence="12" id="KW-0460">Magnesium</keyword>
<dbReference type="InterPro" id="IPR017945">
    <property type="entry name" value="DHBP_synth_RibB-like_a/b_dom"/>
</dbReference>
<comment type="catalytic activity">
    <reaction evidence="1">
        <text>D-ribulose 5-phosphate = (2S)-2-hydroxy-3-oxobutyl phosphate + formate + H(+)</text>
        <dbReference type="Rhea" id="RHEA:18457"/>
        <dbReference type="ChEBI" id="CHEBI:15378"/>
        <dbReference type="ChEBI" id="CHEBI:15740"/>
        <dbReference type="ChEBI" id="CHEBI:58121"/>
        <dbReference type="ChEBI" id="CHEBI:58830"/>
        <dbReference type="EC" id="4.1.99.12"/>
    </reaction>
</comment>
<dbReference type="GO" id="GO:0046872">
    <property type="term" value="F:metal ion binding"/>
    <property type="evidence" value="ECO:0007669"/>
    <property type="project" value="UniProtKB-KW"/>
</dbReference>
<evidence type="ECO:0000256" key="11">
    <source>
        <dbReference type="ARBA" id="ARBA00022723"/>
    </source>
</evidence>
<dbReference type="PANTHER" id="PTHR21327">
    <property type="entry name" value="GTP CYCLOHYDROLASE II-RELATED"/>
    <property type="match status" value="1"/>
</dbReference>
<evidence type="ECO:0000256" key="13">
    <source>
        <dbReference type="ARBA" id="ARBA00023211"/>
    </source>
</evidence>
<dbReference type="Gene3D" id="3.90.870.10">
    <property type="entry name" value="DHBP synthase"/>
    <property type="match status" value="1"/>
</dbReference>
<evidence type="ECO:0000256" key="1">
    <source>
        <dbReference type="ARBA" id="ARBA00000141"/>
    </source>
</evidence>
<dbReference type="NCBIfam" id="TIGR00506">
    <property type="entry name" value="ribB"/>
    <property type="match status" value="1"/>
</dbReference>
<evidence type="ECO:0000256" key="7">
    <source>
        <dbReference type="ARBA" id="ARBA00008976"/>
    </source>
</evidence>
<keyword evidence="17" id="KW-1185">Reference proteome</keyword>
<evidence type="ECO:0000313" key="17">
    <source>
        <dbReference type="Proteomes" id="UP000002931"/>
    </source>
</evidence>
<dbReference type="AlphaFoldDB" id="A3VMV1"/>
<organism evidence="16 17">
    <name type="scientific">Maritimibacter alkaliphilus HTCC2654</name>
    <dbReference type="NCBI Taxonomy" id="314271"/>
    <lineage>
        <taxon>Bacteria</taxon>
        <taxon>Pseudomonadati</taxon>
        <taxon>Pseudomonadota</taxon>
        <taxon>Alphaproteobacteria</taxon>
        <taxon>Rhodobacterales</taxon>
        <taxon>Roseobacteraceae</taxon>
        <taxon>Maritimibacter</taxon>
    </lineage>
</organism>
<comment type="caution">
    <text evidence="16">The sequence shown here is derived from an EMBL/GenBank/DDBJ whole genome shotgun (WGS) entry which is preliminary data.</text>
</comment>
<evidence type="ECO:0000256" key="12">
    <source>
        <dbReference type="ARBA" id="ARBA00022842"/>
    </source>
</evidence>
<evidence type="ECO:0000256" key="2">
    <source>
        <dbReference type="ARBA" id="ARBA00001936"/>
    </source>
</evidence>
<dbReference type="FunFam" id="3.90.870.10:FF:000001">
    <property type="entry name" value="Riboflavin biosynthesis protein RibBA"/>
    <property type="match status" value="1"/>
</dbReference>
<keyword evidence="16" id="KW-0378">Hydrolase</keyword>
<feature type="non-terminal residue" evidence="16">
    <location>
        <position position="1"/>
    </location>
</feature>
<dbReference type="GO" id="GO:0005829">
    <property type="term" value="C:cytosol"/>
    <property type="evidence" value="ECO:0007669"/>
    <property type="project" value="TreeGrafter"/>
</dbReference>
<evidence type="ECO:0000256" key="8">
    <source>
        <dbReference type="ARBA" id="ARBA00012153"/>
    </source>
</evidence>
<dbReference type="InterPro" id="IPR036144">
    <property type="entry name" value="RibA-like_sf"/>
</dbReference>
<dbReference type="GO" id="GO:0009231">
    <property type="term" value="P:riboflavin biosynthetic process"/>
    <property type="evidence" value="ECO:0007669"/>
    <property type="project" value="UniProtKB-UniPathway"/>
</dbReference>
<reference evidence="16 17" key="1">
    <citation type="journal article" date="2010" name="J. Bacteriol.">
        <title>Genome sequences of Pelagibaca bermudensis HTCC2601T and Maritimibacter alkaliphilus HTCC2654T, the type strains of two marine Roseobacter genera.</title>
        <authorList>
            <person name="Thrash J.C."/>
            <person name="Cho J.C."/>
            <person name="Ferriera S."/>
            <person name="Johnson J."/>
            <person name="Vergin K.L."/>
            <person name="Giovannoni S.J."/>
        </authorList>
    </citation>
    <scope>NUCLEOTIDE SEQUENCE [LARGE SCALE GENOMIC DNA]</scope>
    <source>
        <strain evidence="16 17">HTCC2654</strain>
    </source>
</reference>
<dbReference type="PANTHER" id="PTHR21327:SF34">
    <property type="entry name" value="3,4-DIHYDROXY-2-BUTANONE 4-PHOSPHATE SYNTHASE"/>
    <property type="match status" value="1"/>
</dbReference>
<keyword evidence="14" id="KW-0456">Lyase</keyword>
<dbReference type="STRING" id="314271.RB2654_05510"/>
<dbReference type="Gene3D" id="3.40.50.10990">
    <property type="entry name" value="GTP cyclohydrolase II"/>
    <property type="match status" value="1"/>
</dbReference>
<evidence type="ECO:0000256" key="4">
    <source>
        <dbReference type="ARBA" id="ARBA00002284"/>
    </source>
</evidence>
<sequence>QMSDAKIYDAPGPVEREWGDVISSIEEIIEDARNGRMFILVDHEDRENEGDLVIPAQMATPDAINFMATHGRGLICLSLTGERVDALGLSLMASQNSSRHETAFTISIEAREGVTTGISAHDRARTVSVAIDPTKGAADIATPGHVFPLRAKDGGVLVRAGHTEAAVDISRLAGLNPAGVICEIMNEDGSMARLPDLVAFAQKHGLKIGTISDLIAYRHRHDNLVNESAVKQVTSAYGGDWMLRIFTDETQGAEHIVLTKGDLTTDEPVLVRMHALNPLEDALGLGPNPHDELPRAMQIIADKGRGAVVLLRDPSMKLATAEGEVSPQVLRQYGLGAQILSALGIHRMHLLTDSPLPKVVGLDAYDLTIEGTHPIRGEK</sequence>
<dbReference type="Proteomes" id="UP000002931">
    <property type="component" value="Unassembled WGS sequence"/>
</dbReference>
<evidence type="ECO:0000256" key="14">
    <source>
        <dbReference type="ARBA" id="ARBA00023239"/>
    </source>
</evidence>
<dbReference type="Pfam" id="PF00926">
    <property type="entry name" value="DHBP_synthase"/>
    <property type="match status" value="1"/>
</dbReference>
<feature type="domain" description="GTP cyclohydrolase II" evidence="15">
    <location>
        <begin position="231"/>
        <end position="372"/>
    </location>
</feature>
<comment type="function">
    <text evidence="4">Catalyzes the conversion of D-ribulose 5-phosphate to formate and 3,4-dihydroxy-2-butanone 4-phosphate.</text>
</comment>
<dbReference type="SUPFAM" id="SSF142695">
    <property type="entry name" value="RibA-like"/>
    <property type="match status" value="1"/>
</dbReference>
<evidence type="ECO:0000313" key="16">
    <source>
        <dbReference type="EMBL" id="EAQ10431.1"/>
    </source>
</evidence>
<dbReference type="InterPro" id="IPR000422">
    <property type="entry name" value="DHBP_synthase_RibB"/>
</dbReference>
<dbReference type="Pfam" id="PF00925">
    <property type="entry name" value="GTP_cyclohydro2"/>
    <property type="match status" value="1"/>
</dbReference>
<dbReference type="EMBL" id="AAMT01000039">
    <property type="protein sequence ID" value="EAQ10431.1"/>
    <property type="molecule type" value="Genomic_DNA"/>
</dbReference>
<comment type="similarity">
    <text evidence="7">In the C-terminal section; belongs to the GTP cyclohydrolase II family.</text>
</comment>
<dbReference type="GO" id="GO:0008686">
    <property type="term" value="F:3,4-dihydroxy-2-butanone-4-phosphate synthase activity"/>
    <property type="evidence" value="ECO:0007669"/>
    <property type="project" value="UniProtKB-EC"/>
</dbReference>
<evidence type="ECO:0000256" key="9">
    <source>
        <dbReference type="ARBA" id="ARBA00018836"/>
    </source>
</evidence>
<evidence type="ECO:0000256" key="10">
    <source>
        <dbReference type="ARBA" id="ARBA00022619"/>
    </source>
</evidence>
<accession>A3VMV1</accession>
<dbReference type="eggNOG" id="COG0807">
    <property type="taxonomic scope" value="Bacteria"/>
</dbReference>
<dbReference type="InterPro" id="IPR032677">
    <property type="entry name" value="GTP_cyclohydro_II"/>
</dbReference>
<protein>
    <recommendedName>
        <fullName evidence="9">3,4-dihydroxy-2-butanone 4-phosphate synthase</fullName>
        <ecNumber evidence="8">4.1.99.12</ecNumber>
    </recommendedName>
</protein>